<dbReference type="InterPro" id="IPR045032">
    <property type="entry name" value="PEL"/>
</dbReference>
<gene>
    <name evidence="14" type="ORF">QTJ16_000552</name>
</gene>
<evidence type="ECO:0000313" key="15">
    <source>
        <dbReference type="Proteomes" id="UP001285354"/>
    </source>
</evidence>
<keyword evidence="3 11" id="KW-0964">Secreted</keyword>
<dbReference type="Pfam" id="PF00544">
    <property type="entry name" value="Pectate_lyase_4"/>
    <property type="match status" value="2"/>
</dbReference>
<comment type="caution">
    <text evidence="14">The sequence shown here is derived from an EMBL/GenBank/DDBJ whole genome shotgun (WGS) entry which is preliminary data.</text>
</comment>
<feature type="chain" id="PRO_5042012551" description="pectin lyase" evidence="12">
    <location>
        <begin position="21"/>
        <end position="379"/>
    </location>
</feature>
<evidence type="ECO:0000256" key="9">
    <source>
        <dbReference type="ARBA" id="ARBA00037631"/>
    </source>
</evidence>
<protein>
    <recommendedName>
        <fullName evidence="10">pectin lyase</fullName>
        <ecNumber evidence="10">4.2.2.10</ecNumber>
    </recommendedName>
</protein>
<keyword evidence="5" id="KW-1015">Disulfide bond</keyword>
<dbReference type="SUPFAM" id="SSF51126">
    <property type="entry name" value="Pectin lyase-like"/>
    <property type="match status" value="1"/>
</dbReference>
<evidence type="ECO:0000256" key="5">
    <source>
        <dbReference type="ARBA" id="ARBA00023157"/>
    </source>
</evidence>
<evidence type="ECO:0000256" key="11">
    <source>
        <dbReference type="RuleBase" id="RU361173"/>
    </source>
</evidence>
<name>A0AAD9WFG3_9HELO</name>
<evidence type="ECO:0000256" key="3">
    <source>
        <dbReference type="ARBA" id="ARBA00022525"/>
    </source>
</evidence>
<dbReference type="InterPro" id="IPR002022">
    <property type="entry name" value="Pec_lyase"/>
</dbReference>
<dbReference type="EMBL" id="JAUBYV010000001">
    <property type="protein sequence ID" value="KAK2629732.1"/>
    <property type="molecule type" value="Genomic_DNA"/>
</dbReference>
<dbReference type="GO" id="GO:0000272">
    <property type="term" value="P:polysaccharide catabolic process"/>
    <property type="evidence" value="ECO:0007669"/>
    <property type="project" value="UniProtKB-KW"/>
</dbReference>
<evidence type="ECO:0000256" key="2">
    <source>
        <dbReference type="ARBA" id="ARBA00010980"/>
    </source>
</evidence>
<comment type="function">
    <text evidence="9">Pectinolytic enzymes consist of four classes of enzymes: pectin lyase, polygalacturonase, pectin methylesterase and rhamnogalacturonase. Among pectinolytic enzymes, pectin lyase is the most important in depolymerization of pectin, since it cleaves internal glycosidic bonds of highly methylated pectins.</text>
</comment>
<feature type="domain" description="Pectate lyase" evidence="13">
    <location>
        <begin position="97"/>
        <end position="305"/>
    </location>
</feature>
<comment type="subcellular location">
    <subcellularLocation>
        <location evidence="1 11">Secreted</location>
    </subcellularLocation>
</comment>
<dbReference type="AlphaFoldDB" id="A0AAD9WFG3"/>
<evidence type="ECO:0000256" key="1">
    <source>
        <dbReference type="ARBA" id="ARBA00004613"/>
    </source>
</evidence>
<evidence type="ECO:0000256" key="4">
    <source>
        <dbReference type="ARBA" id="ARBA00022729"/>
    </source>
</evidence>
<dbReference type="PANTHER" id="PTHR31683:SF67">
    <property type="entry name" value="PECTIN LYASE F-RELATED"/>
    <property type="match status" value="1"/>
</dbReference>
<dbReference type="InterPro" id="IPR012334">
    <property type="entry name" value="Pectin_lyas_fold"/>
</dbReference>
<keyword evidence="11" id="KW-0119">Carbohydrate metabolism</keyword>
<evidence type="ECO:0000256" key="12">
    <source>
        <dbReference type="SAM" id="SignalP"/>
    </source>
</evidence>
<accession>A0AAD9WFG3</accession>
<sequence length="379" mass="39528">MRYSSLALASLGSLAGQCAAVGVVGTAPGFAAGTTGGGSATPQYPADIVELKTWLTDATPRVIVLEKEYNFIGSEGTVTEMGCRPTSNKCGAAGQDAINGANWCKNGNAGPNVTEISVTYDKAGVSAINVGSNKSIIGVGSAGVIRGKGLRVSNSTKNVIIQNIHITELNPQYIWGGDAIITAGSDLVWVDHCKISLIGRQMFVANRAANRVAITNTEFDGNSPWSPACNQQHYWTILLNGPDDQITMKGNYIHHTSGRGPKIGGTALLHAVNNYWYSVDGHAFDISANGSVVAEGNYFQDVKTILRANDGKMFNSPSADANTACAADLGRNCQLNFLGNNGTFEGADTSFLAKFNGKTIASAEEASSNVANAAGVGKI</sequence>
<keyword evidence="4 12" id="KW-0732">Signal</keyword>
<dbReference type="GO" id="GO:0047490">
    <property type="term" value="F:pectin lyase activity"/>
    <property type="evidence" value="ECO:0007669"/>
    <property type="project" value="UniProtKB-EC"/>
</dbReference>
<dbReference type="SMART" id="SM00656">
    <property type="entry name" value="Amb_all"/>
    <property type="match status" value="1"/>
</dbReference>
<evidence type="ECO:0000259" key="13">
    <source>
        <dbReference type="SMART" id="SM00656"/>
    </source>
</evidence>
<evidence type="ECO:0000256" key="10">
    <source>
        <dbReference type="ARBA" id="ARBA00039082"/>
    </source>
</evidence>
<keyword evidence="6" id="KW-0325">Glycoprotein</keyword>
<dbReference type="FunFam" id="2.160.20.10:FF:000003">
    <property type="entry name" value="Pectin lyase F"/>
    <property type="match status" value="1"/>
</dbReference>
<reference evidence="14" key="1">
    <citation type="submission" date="2023-06" db="EMBL/GenBank/DDBJ databases">
        <title>Draft genome of Marssonina rosae.</title>
        <authorList>
            <person name="Cheng Q."/>
        </authorList>
    </citation>
    <scope>NUCLEOTIDE SEQUENCE</scope>
    <source>
        <strain evidence="14">R4</strain>
    </source>
</reference>
<dbReference type="InterPro" id="IPR011050">
    <property type="entry name" value="Pectin_lyase_fold/virulence"/>
</dbReference>
<dbReference type="Proteomes" id="UP001285354">
    <property type="component" value="Unassembled WGS sequence"/>
</dbReference>
<keyword evidence="15" id="KW-1185">Reference proteome</keyword>
<comment type="catalytic activity">
    <reaction evidence="8">
        <text>Eliminative cleavage of (1-&gt;4)-alpha-D-galacturonan methyl ester to give oligosaccharides with 4-deoxy-6-O-methyl-alpha-D-galact-4-enuronosyl groups at their non-reducing ends.</text>
        <dbReference type="EC" id="4.2.2.10"/>
    </reaction>
</comment>
<evidence type="ECO:0000256" key="6">
    <source>
        <dbReference type="ARBA" id="ARBA00023180"/>
    </source>
</evidence>
<evidence type="ECO:0000313" key="14">
    <source>
        <dbReference type="EMBL" id="KAK2629732.1"/>
    </source>
</evidence>
<keyword evidence="11" id="KW-0624">Polysaccharide degradation</keyword>
<evidence type="ECO:0000256" key="8">
    <source>
        <dbReference type="ARBA" id="ARBA00036818"/>
    </source>
</evidence>
<comment type="similarity">
    <text evidence="2 11">Belongs to the polysaccharide lyase 1 family.</text>
</comment>
<proteinExistence type="inferred from homology"/>
<dbReference type="Gene3D" id="2.160.20.10">
    <property type="entry name" value="Single-stranded right-handed beta-helix, Pectin lyase-like"/>
    <property type="match status" value="1"/>
</dbReference>
<dbReference type="GO" id="GO:0030570">
    <property type="term" value="F:pectate lyase activity"/>
    <property type="evidence" value="ECO:0007669"/>
    <property type="project" value="InterPro"/>
</dbReference>
<keyword evidence="7 11" id="KW-0456">Lyase</keyword>
<feature type="signal peptide" evidence="12">
    <location>
        <begin position="1"/>
        <end position="20"/>
    </location>
</feature>
<dbReference type="EC" id="4.2.2.10" evidence="10"/>
<organism evidence="14 15">
    <name type="scientific">Diplocarpon rosae</name>
    <dbReference type="NCBI Taxonomy" id="946125"/>
    <lineage>
        <taxon>Eukaryota</taxon>
        <taxon>Fungi</taxon>
        <taxon>Dikarya</taxon>
        <taxon>Ascomycota</taxon>
        <taxon>Pezizomycotina</taxon>
        <taxon>Leotiomycetes</taxon>
        <taxon>Helotiales</taxon>
        <taxon>Drepanopezizaceae</taxon>
        <taxon>Diplocarpon</taxon>
    </lineage>
</organism>
<dbReference type="GO" id="GO:0005576">
    <property type="term" value="C:extracellular region"/>
    <property type="evidence" value="ECO:0007669"/>
    <property type="project" value="UniProtKB-SubCell"/>
</dbReference>
<dbReference type="PANTHER" id="PTHR31683">
    <property type="entry name" value="PECTATE LYASE 18-RELATED"/>
    <property type="match status" value="1"/>
</dbReference>
<evidence type="ECO:0000256" key="7">
    <source>
        <dbReference type="ARBA" id="ARBA00023239"/>
    </source>
</evidence>